<dbReference type="SUPFAM" id="SSF55729">
    <property type="entry name" value="Acyl-CoA N-acyltransferases (Nat)"/>
    <property type="match status" value="1"/>
</dbReference>
<proteinExistence type="predicted"/>
<dbReference type="Gene3D" id="3.40.630.30">
    <property type="match status" value="1"/>
</dbReference>
<dbReference type="CDD" id="cd04301">
    <property type="entry name" value="NAT_SF"/>
    <property type="match status" value="1"/>
</dbReference>
<dbReference type="RefSeq" id="WP_141271891.1">
    <property type="nucleotide sequence ID" value="NZ_BJLH01000012.1"/>
</dbReference>
<reference evidence="2 3" key="1">
    <citation type="submission" date="2019-06" db="EMBL/GenBank/DDBJ databases">
        <title>Whole genome shotgun sequence of Vibrio comitans NBRC 102076.</title>
        <authorList>
            <person name="Hosoyama A."/>
            <person name="Uohara A."/>
            <person name="Ohji S."/>
            <person name="Ichikawa N."/>
        </authorList>
    </citation>
    <scope>NUCLEOTIDE SEQUENCE [LARGE SCALE GENOMIC DNA]</scope>
    <source>
        <strain evidence="2 3">NBRC 102076</strain>
    </source>
</reference>
<dbReference type="InterPro" id="IPR016181">
    <property type="entry name" value="Acyl_CoA_acyltransferase"/>
</dbReference>
<protein>
    <submittedName>
        <fullName evidence="2">N-acetyltransferase</fullName>
    </submittedName>
</protein>
<gene>
    <name evidence="2" type="ORF">VCO01S_27200</name>
</gene>
<dbReference type="AlphaFoldDB" id="A0A4Y3IQR8"/>
<dbReference type="PANTHER" id="PTHR43415">
    <property type="entry name" value="SPERMIDINE N(1)-ACETYLTRANSFERASE"/>
    <property type="match status" value="1"/>
</dbReference>
<keyword evidence="3" id="KW-1185">Reference proteome</keyword>
<dbReference type="GO" id="GO:0016747">
    <property type="term" value="F:acyltransferase activity, transferring groups other than amino-acyl groups"/>
    <property type="evidence" value="ECO:0007669"/>
    <property type="project" value="InterPro"/>
</dbReference>
<organism evidence="2 3">
    <name type="scientific">Vibrio comitans NBRC 102076</name>
    <dbReference type="NCBI Taxonomy" id="1219078"/>
    <lineage>
        <taxon>Bacteria</taxon>
        <taxon>Pseudomonadati</taxon>
        <taxon>Pseudomonadota</taxon>
        <taxon>Gammaproteobacteria</taxon>
        <taxon>Vibrionales</taxon>
        <taxon>Vibrionaceae</taxon>
        <taxon>Vibrio</taxon>
    </lineage>
</organism>
<dbReference type="EMBL" id="BJLH01000012">
    <property type="protein sequence ID" value="GEA61527.1"/>
    <property type="molecule type" value="Genomic_DNA"/>
</dbReference>
<evidence type="ECO:0000259" key="1">
    <source>
        <dbReference type="PROSITE" id="PS51186"/>
    </source>
</evidence>
<evidence type="ECO:0000313" key="2">
    <source>
        <dbReference type="EMBL" id="GEA61527.1"/>
    </source>
</evidence>
<dbReference type="Pfam" id="PF00583">
    <property type="entry name" value="Acetyltransf_1"/>
    <property type="match status" value="1"/>
</dbReference>
<dbReference type="PANTHER" id="PTHR43415:SF5">
    <property type="entry name" value="ACETYLTRANSFERASE"/>
    <property type="match status" value="1"/>
</dbReference>
<evidence type="ECO:0000313" key="3">
    <source>
        <dbReference type="Proteomes" id="UP000318242"/>
    </source>
</evidence>
<dbReference type="Proteomes" id="UP000318242">
    <property type="component" value="Unassembled WGS sequence"/>
</dbReference>
<dbReference type="InterPro" id="IPR000182">
    <property type="entry name" value="GNAT_dom"/>
</dbReference>
<name>A0A4Y3IQR8_9VIBR</name>
<comment type="caution">
    <text evidence="2">The sequence shown here is derived from an EMBL/GenBank/DDBJ whole genome shotgun (WGS) entry which is preliminary data.</text>
</comment>
<feature type="domain" description="N-acetyltransferase" evidence="1">
    <location>
        <begin position="1"/>
        <end position="158"/>
    </location>
</feature>
<sequence>MEFIVFEESDYAQLIDWIDSKELNYLWGGPAYEYPLSHSQIKRHCAQESVFPFLARHEGQSVGFIELYRASPSEFRVCRVFIASEFRGLGLAQEMVRLATEKAHVEFNANLLTLNVFSHNGSAIKCYENLGFVTTSTQVGDREFEEKVWELSTMEKRL</sequence>
<dbReference type="OrthoDB" id="326501at2"/>
<accession>A0A4Y3IQR8</accession>
<keyword evidence="2" id="KW-0808">Transferase</keyword>
<dbReference type="PROSITE" id="PS51186">
    <property type="entry name" value="GNAT"/>
    <property type="match status" value="1"/>
</dbReference>